<feature type="compositionally biased region" description="Basic and acidic residues" evidence="1">
    <location>
        <begin position="165"/>
        <end position="180"/>
    </location>
</feature>
<feature type="compositionally biased region" description="Pro residues" evidence="1">
    <location>
        <begin position="26"/>
        <end position="41"/>
    </location>
</feature>
<organism evidence="2 3">
    <name type="scientific">Ideonella aquatica</name>
    <dbReference type="NCBI Taxonomy" id="2824119"/>
    <lineage>
        <taxon>Bacteria</taxon>
        <taxon>Pseudomonadati</taxon>
        <taxon>Pseudomonadota</taxon>
        <taxon>Betaproteobacteria</taxon>
        <taxon>Burkholderiales</taxon>
        <taxon>Sphaerotilaceae</taxon>
        <taxon>Ideonella</taxon>
    </lineage>
</organism>
<dbReference type="RefSeq" id="WP_210800222.1">
    <property type="nucleotide sequence ID" value="NZ_JAGQDE010000002.1"/>
</dbReference>
<dbReference type="Pfam" id="PF11748">
    <property type="entry name" value="DUF3306"/>
    <property type="match status" value="1"/>
</dbReference>
<reference evidence="2" key="1">
    <citation type="submission" date="2021-04" db="EMBL/GenBank/DDBJ databases">
        <title>The genome sequence of Ideonella sp. 4Y11.</title>
        <authorList>
            <person name="Liu Y."/>
        </authorList>
    </citation>
    <scope>NUCLEOTIDE SEQUENCE</scope>
    <source>
        <strain evidence="2">4Y11</strain>
    </source>
</reference>
<accession>A0A940YCU1</accession>
<feature type="region of interest" description="Disordered" evidence="1">
    <location>
        <begin position="142"/>
        <end position="197"/>
    </location>
</feature>
<dbReference type="InterPro" id="IPR021735">
    <property type="entry name" value="DUF3306"/>
</dbReference>
<evidence type="ECO:0000313" key="2">
    <source>
        <dbReference type="EMBL" id="MBQ0957815.1"/>
    </source>
</evidence>
<dbReference type="EMBL" id="JAGQDE010000002">
    <property type="protein sequence ID" value="MBQ0957815.1"/>
    <property type="molecule type" value="Genomic_DNA"/>
</dbReference>
<evidence type="ECO:0000313" key="3">
    <source>
        <dbReference type="Proteomes" id="UP000678374"/>
    </source>
</evidence>
<dbReference type="AlphaFoldDB" id="A0A940YCU1"/>
<protein>
    <submittedName>
        <fullName evidence="2">DUF3306 domain-containing protein</fullName>
    </submittedName>
</protein>
<sequence>MADTDDGFLSRWSRRKALAREGVALPEPPPPVPPLPAPAPLVPVVEAPPLAEPPAAPPPPPPPTLDDVATLTPEADFSRFVAPEVTPEVRNAALKKLFADPHYNVMDGLDIYIDDYGRPDPLPAGMLRQMVQSAALGLFADEPAAAPPPAAPSLTAPAPAPAAPPDHEDPDLRLQPDDAAGRPGPEPGAADEPERPR</sequence>
<comment type="caution">
    <text evidence="2">The sequence shown here is derived from an EMBL/GenBank/DDBJ whole genome shotgun (WGS) entry which is preliminary data.</text>
</comment>
<feature type="compositionally biased region" description="Pro residues" evidence="1">
    <location>
        <begin position="50"/>
        <end position="64"/>
    </location>
</feature>
<gene>
    <name evidence="2" type="ORF">KAK06_02485</name>
</gene>
<proteinExistence type="predicted"/>
<evidence type="ECO:0000256" key="1">
    <source>
        <dbReference type="SAM" id="MobiDB-lite"/>
    </source>
</evidence>
<feature type="region of interest" description="Disordered" evidence="1">
    <location>
        <begin position="21"/>
        <end position="69"/>
    </location>
</feature>
<feature type="compositionally biased region" description="Low complexity" evidence="1">
    <location>
        <begin position="181"/>
        <end position="190"/>
    </location>
</feature>
<keyword evidence="3" id="KW-1185">Reference proteome</keyword>
<dbReference type="Proteomes" id="UP000678374">
    <property type="component" value="Unassembled WGS sequence"/>
</dbReference>
<name>A0A940YCU1_9BURK</name>